<accession>A0AAW1LSE3</accession>
<comment type="caution">
    <text evidence="1">The sequence shown here is derived from an EMBL/GenBank/DDBJ whole genome shotgun (WGS) entry which is preliminary data.</text>
</comment>
<organism evidence="1 2">
    <name type="scientific">Popillia japonica</name>
    <name type="common">Japanese beetle</name>
    <dbReference type="NCBI Taxonomy" id="7064"/>
    <lineage>
        <taxon>Eukaryota</taxon>
        <taxon>Metazoa</taxon>
        <taxon>Ecdysozoa</taxon>
        <taxon>Arthropoda</taxon>
        <taxon>Hexapoda</taxon>
        <taxon>Insecta</taxon>
        <taxon>Pterygota</taxon>
        <taxon>Neoptera</taxon>
        <taxon>Endopterygota</taxon>
        <taxon>Coleoptera</taxon>
        <taxon>Polyphaga</taxon>
        <taxon>Scarabaeiformia</taxon>
        <taxon>Scarabaeidae</taxon>
        <taxon>Rutelinae</taxon>
        <taxon>Popillia</taxon>
    </lineage>
</organism>
<evidence type="ECO:0000313" key="2">
    <source>
        <dbReference type="Proteomes" id="UP001458880"/>
    </source>
</evidence>
<sequence>MRSSRGRRTAIPAGFVMDYVVDVTSDRTGSYNNELAFEPPSDKGNYFFQSNRDRRAYSTQISPIANPSIAPGYTQWILQAYSTQISPIANPSIAPGYTQWILFPVVGGFRRRERNKIIGKSLPTQIKKISHTISCTSYHFSGSSPPG</sequence>
<evidence type="ECO:0000313" key="1">
    <source>
        <dbReference type="EMBL" id="KAK9736935.1"/>
    </source>
</evidence>
<reference evidence="1 2" key="1">
    <citation type="journal article" date="2024" name="BMC Genomics">
        <title>De novo assembly and annotation of Popillia japonica's genome with initial clues to its potential as an invasive pest.</title>
        <authorList>
            <person name="Cucini C."/>
            <person name="Boschi S."/>
            <person name="Funari R."/>
            <person name="Cardaioli E."/>
            <person name="Iannotti N."/>
            <person name="Marturano G."/>
            <person name="Paoli F."/>
            <person name="Bruttini M."/>
            <person name="Carapelli A."/>
            <person name="Frati F."/>
            <person name="Nardi F."/>
        </authorList>
    </citation>
    <scope>NUCLEOTIDE SEQUENCE [LARGE SCALE GENOMIC DNA]</scope>
    <source>
        <strain evidence="1">DMR45628</strain>
    </source>
</reference>
<dbReference type="EMBL" id="JASPKY010000107">
    <property type="protein sequence ID" value="KAK9736935.1"/>
    <property type="molecule type" value="Genomic_DNA"/>
</dbReference>
<protein>
    <submittedName>
        <fullName evidence="1">Uncharacterized protein</fullName>
    </submittedName>
</protein>
<proteinExistence type="predicted"/>
<keyword evidence="2" id="KW-1185">Reference proteome</keyword>
<dbReference type="AlphaFoldDB" id="A0AAW1LSE3"/>
<dbReference type="Proteomes" id="UP001458880">
    <property type="component" value="Unassembled WGS sequence"/>
</dbReference>
<gene>
    <name evidence="1" type="ORF">QE152_g11167</name>
</gene>
<name>A0AAW1LSE3_POPJA</name>